<name>A0A6J7IU43_9ZZZZ</name>
<dbReference type="PANTHER" id="PTHR34989:SF1">
    <property type="entry name" value="PROTEIN HDED"/>
    <property type="match status" value="1"/>
</dbReference>
<feature type="transmembrane region" description="Helical" evidence="1">
    <location>
        <begin position="158"/>
        <end position="177"/>
    </location>
</feature>
<gene>
    <name evidence="2" type="ORF">UFOPK3674_01380</name>
</gene>
<dbReference type="PANTHER" id="PTHR34989">
    <property type="entry name" value="PROTEIN HDED"/>
    <property type="match status" value="1"/>
</dbReference>
<feature type="transmembrane region" description="Helical" evidence="1">
    <location>
        <begin position="44"/>
        <end position="64"/>
    </location>
</feature>
<evidence type="ECO:0000313" key="2">
    <source>
        <dbReference type="EMBL" id="CAB4934405.1"/>
    </source>
</evidence>
<dbReference type="EMBL" id="CAFBMX010000006">
    <property type="protein sequence ID" value="CAB4934405.1"/>
    <property type="molecule type" value="Genomic_DNA"/>
</dbReference>
<dbReference type="InterPro" id="IPR005325">
    <property type="entry name" value="DUF308_memb"/>
</dbReference>
<keyword evidence="1" id="KW-0472">Membrane</keyword>
<proteinExistence type="predicted"/>
<evidence type="ECO:0000256" key="1">
    <source>
        <dbReference type="SAM" id="Phobius"/>
    </source>
</evidence>
<feature type="transmembrane region" description="Helical" evidence="1">
    <location>
        <begin position="133"/>
        <end position="152"/>
    </location>
</feature>
<dbReference type="GO" id="GO:0005886">
    <property type="term" value="C:plasma membrane"/>
    <property type="evidence" value="ECO:0007669"/>
    <property type="project" value="TreeGrafter"/>
</dbReference>
<feature type="transmembrane region" description="Helical" evidence="1">
    <location>
        <begin position="17"/>
        <end position="38"/>
    </location>
</feature>
<keyword evidence="1" id="KW-0812">Transmembrane</keyword>
<accession>A0A6J7IU43</accession>
<feature type="transmembrane region" description="Helical" evidence="1">
    <location>
        <begin position="76"/>
        <end position="93"/>
    </location>
</feature>
<dbReference type="InterPro" id="IPR052712">
    <property type="entry name" value="Acid_resist_chaperone_HdeD"/>
</dbReference>
<dbReference type="AlphaFoldDB" id="A0A6J7IU43"/>
<feature type="transmembrane region" description="Helical" evidence="1">
    <location>
        <begin position="99"/>
        <end position="121"/>
    </location>
</feature>
<dbReference type="Pfam" id="PF03729">
    <property type="entry name" value="DUF308"/>
    <property type="match status" value="2"/>
</dbReference>
<organism evidence="2">
    <name type="scientific">freshwater metagenome</name>
    <dbReference type="NCBI Taxonomy" id="449393"/>
    <lineage>
        <taxon>unclassified sequences</taxon>
        <taxon>metagenomes</taxon>
        <taxon>ecological metagenomes</taxon>
    </lineage>
</organism>
<keyword evidence="1" id="KW-1133">Transmembrane helix</keyword>
<sequence>MTTTNTIPQGLREFRSLWWIFMLFGLLTLAAGIIIVAWPGISLVTLAVIAGIFLLVDGVFAVVSSITADKGAEGRGLLAIIGVLSIIAGIVMVKHPFSTLVTFVIILGLWLILSGIVRFVAAISEPENRGTNITIGAFDVVAGLVILIWPGIGLHTLAILAGIIFIARGIVFFWGGLQLRKLPKPATA</sequence>
<reference evidence="2" key="1">
    <citation type="submission" date="2020-05" db="EMBL/GenBank/DDBJ databases">
        <authorList>
            <person name="Chiriac C."/>
            <person name="Salcher M."/>
            <person name="Ghai R."/>
            <person name="Kavagutti S V."/>
        </authorList>
    </citation>
    <scope>NUCLEOTIDE SEQUENCE</scope>
</reference>
<protein>
    <submittedName>
        <fullName evidence="2">Unannotated protein</fullName>
    </submittedName>
</protein>